<dbReference type="GO" id="GO:0009011">
    <property type="term" value="F:alpha-1,4-glucan glucosyltransferase (ADP-glucose donor) activity"/>
    <property type="evidence" value="ECO:0007669"/>
    <property type="project" value="UniProtKB-EC"/>
</dbReference>
<name>A0ABU5RRH5_9CYAN</name>
<evidence type="ECO:0000256" key="1">
    <source>
        <dbReference type="ARBA" id="ARBA00001478"/>
    </source>
</evidence>
<dbReference type="NCBIfam" id="TIGR02095">
    <property type="entry name" value="glgA"/>
    <property type="match status" value="1"/>
</dbReference>
<evidence type="ECO:0000313" key="12">
    <source>
        <dbReference type="Proteomes" id="UP001304461"/>
    </source>
</evidence>
<dbReference type="Pfam" id="PF08323">
    <property type="entry name" value="Glyco_transf_5"/>
    <property type="match status" value="1"/>
</dbReference>
<comment type="function">
    <text evidence="2 7">Synthesizes alpha-1,4-glucan chains using ADP-glucose.</text>
</comment>
<dbReference type="InterPro" id="IPR001296">
    <property type="entry name" value="Glyco_trans_1"/>
</dbReference>
<dbReference type="NCBIfam" id="NF001900">
    <property type="entry name" value="PRK00654.1-3"/>
    <property type="match status" value="1"/>
</dbReference>
<evidence type="ECO:0000256" key="2">
    <source>
        <dbReference type="ARBA" id="ARBA00002764"/>
    </source>
</evidence>
<dbReference type="InterPro" id="IPR013534">
    <property type="entry name" value="Starch_synth_cat_dom"/>
</dbReference>
<sequence>MRVLFAAAECAPMIKVGGMGDVVGSLPPALAALGHDVRIIMPGYGKLWSRLEIPAEPMWRGHAMGTDFAIYETRHPTSGLTIYLVGHPVFDPERIYGGEDEDWRFTFFANASAEFAWNGGWKPQVLHCHDWHTGMIPVWMHQDPEISTVFTIHNLRYQGPWRWKLDRMTWCPWYMQGDHTMAAALLYADRVNAVSPTYAMEIRTPEYGERIDGLLNFISGKLRGILNGIDTEDWNPATDTTLPAPFSSGDLSGRAACKRLLQERMGLNVNPRSYLMGMVSRLVDQKGVDLLLQVADRVLAYSDSQFVVLGTGERGYESGLWQMAARHPGRFSVFLTYDDALSRLIYAGSDAFLMPSRFEPCGISQMLAMRYGSIPVVRRVGGLVDTVPPNDPTAGTGTGYGFDRYEAIDFYTTIVRSWEAYRNEPSWQELQRRAMTTDFSWNRSALEYDAMYREVCGVKEPTPDAAQVERFSQGQGADPSLLHDDSRPEGSPKEPPPPQRPRNPLALLRRRNDS</sequence>
<evidence type="ECO:0000313" key="11">
    <source>
        <dbReference type="EMBL" id="MEA5390363.1"/>
    </source>
</evidence>
<evidence type="ECO:0000256" key="6">
    <source>
        <dbReference type="ARBA" id="ARBA00023056"/>
    </source>
</evidence>
<evidence type="ECO:0000256" key="8">
    <source>
        <dbReference type="SAM" id="MobiDB-lite"/>
    </source>
</evidence>
<protein>
    <recommendedName>
        <fullName evidence="7">Glycogen synthase</fullName>
        <ecNumber evidence="7">2.4.1.21</ecNumber>
    </recommendedName>
    <alternativeName>
        <fullName evidence="7">Starch [bacterial glycogen] synthase</fullName>
    </alternativeName>
</protein>
<dbReference type="PANTHER" id="PTHR45825">
    <property type="entry name" value="GRANULE-BOUND STARCH SYNTHASE 1, CHLOROPLASTIC/AMYLOPLASTIC"/>
    <property type="match status" value="1"/>
</dbReference>
<comment type="catalytic activity">
    <reaction evidence="1 7">
        <text>[(1-&gt;4)-alpha-D-glucosyl](n) + ADP-alpha-D-glucose = [(1-&gt;4)-alpha-D-glucosyl](n+1) + ADP + H(+)</text>
        <dbReference type="Rhea" id="RHEA:18189"/>
        <dbReference type="Rhea" id="RHEA-COMP:9584"/>
        <dbReference type="Rhea" id="RHEA-COMP:9587"/>
        <dbReference type="ChEBI" id="CHEBI:15378"/>
        <dbReference type="ChEBI" id="CHEBI:15444"/>
        <dbReference type="ChEBI" id="CHEBI:57498"/>
        <dbReference type="ChEBI" id="CHEBI:456216"/>
        <dbReference type="EC" id="2.4.1.21"/>
    </reaction>
</comment>
<organism evidence="11 12">
    <name type="scientific">Cyanobium gracile UHCC 0139</name>
    <dbReference type="NCBI Taxonomy" id="3110308"/>
    <lineage>
        <taxon>Bacteria</taxon>
        <taxon>Bacillati</taxon>
        <taxon>Cyanobacteriota</taxon>
        <taxon>Cyanophyceae</taxon>
        <taxon>Synechococcales</taxon>
        <taxon>Prochlorococcaceae</taxon>
        <taxon>Cyanobium</taxon>
    </lineage>
</organism>
<dbReference type="SUPFAM" id="SSF53756">
    <property type="entry name" value="UDP-Glycosyltransferase/glycogen phosphorylase"/>
    <property type="match status" value="1"/>
</dbReference>
<comment type="similarity">
    <text evidence="3 7">Belongs to the glycosyltransferase 1 family. Bacterial/plant glycogen synthase subfamily.</text>
</comment>
<dbReference type="Proteomes" id="UP001304461">
    <property type="component" value="Unassembled WGS sequence"/>
</dbReference>
<feature type="domain" description="Starch synthase catalytic" evidence="10">
    <location>
        <begin position="2"/>
        <end position="216"/>
    </location>
</feature>
<dbReference type="EMBL" id="JAYGHX010000002">
    <property type="protein sequence ID" value="MEA5390363.1"/>
    <property type="molecule type" value="Genomic_DNA"/>
</dbReference>
<evidence type="ECO:0000256" key="3">
    <source>
        <dbReference type="ARBA" id="ARBA00010281"/>
    </source>
</evidence>
<dbReference type="CDD" id="cd03791">
    <property type="entry name" value="GT5_Glycogen_synthase_DULL1-like"/>
    <property type="match status" value="1"/>
</dbReference>
<dbReference type="Pfam" id="PF00534">
    <property type="entry name" value="Glycos_transf_1"/>
    <property type="match status" value="1"/>
</dbReference>
<dbReference type="InterPro" id="IPR011835">
    <property type="entry name" value="GS/SS"/>
</dbReference>
<feature type="region of interest" description="Disordered" evidence="8">
    <location>
        <begin position="470"/>
        <end position="514"/>
    </location>
</feature>
<dbReference type="EC" id="2.4.1.21" evidence="7"/>
<evidence type="ECO:0000256" key="7">
    <source>
        <dbReference type="HAMAP-Rule" id="MF_00484"/>
    </source>
</evidence>
<gene>
    <name evidence="7 11" type="primary">glgA</name>
    <name evidence="11" type="ORF">VB738_03715</name>
</gene>
<evidence type="ECO:0000256" key="4">
    <source>
        <dbReference type="ARBA" id="ARBA00022676"/>
    </source>
</evidence>
<keyword evidence="12" id="KW-1185">Reference proteome</keyword>
<reference evidence="11 12" key="1">
    <citation type="submission" date="2023-12" db="EMBL/GenBank/DDBJ databases">
        <title>Baltic Sea Cyanobacteria.</title>
        <authorList>
            <person name="Delbaje E."/>
            <person name="Fewer D.P."/>
            <person name="Shishido T.K."/>
        </authorList>
    </citation>
    <scope>NUCLEOTIDE SEQUENCE [LARGE SCALE GENOMIC DNA]</scope>
    <source>
        <strain evidence="11 12">UHCC 0139</strain>
    </source>
</reference>
<dbReference type="RefSeq" id="WP_323304470.1">
    <property type="nucleotide sequence ID" value="NZ_JAYGHX010000002.1"/>
</dbReference>
<feature type="binding site" evidence="7">
    <location>
        <position position="15"/>
    </location>
    <ligand>
        <name>ADP-alpha-D-glucose</name>
        <dbReference type="ChEBI" id="CHEBI:57498"/>
    </ligand>
</feature>
<proteinExistence type="inferred from homology"/>
<comment type="pathway">
    <text evidence="7">Glycan biosynthesis; glycogen biosynthesis.</text>
</comment>
<accession>A0ABU5RRH5</accession>
<keyword evidence="4 7" id="KW-0328">Glycosyltransferase</keyword>
<dbReference type="HAMAP" id="MF_00484">
    <property type="entry name" value="Glycogen_synth"/>
    <property type="match status" value="1"/>
</dbReference>
<feature type="compositionally biased region" description="Basic and acidic residues" evidence="8">
    <location>
        <begin position="481"/>
        <end position="492"/>
    </location>
</feature>
<comment type="caution">
    <text evidence="11">The sequence shown here is derived from an EMBL/GenBank/DDBJ whole genome shotgun (WGS) entry which is preliminary data.</text>
</comment>
<dbReference type="Gene3D" id="3.40.50.2000">
    <property type="entry name" value="Glycogen Phosphorylase B"/>
    <property type="match status" value="2"/>
</dbReference>
<feature type="domain" description="Glycosyl transferase family 1" evidence="9">
    <location>
        <begin position="268"/>
        <end position="407"/>
    </location>
</feature>
<keyword evidence="5 7" id="KW-0808">Transferase</keyword>
<evidence type="ECO:0000259" key="9">
    <source>
        <dbReference type="Pfam" id="PF00534"/>
    </source>
</evidence>
<evidence type="ECO:0000259" key="10">
    <source>
        <dbReference type="Pfam" id="PF08323"/>
    </source>
</evidence>
<dbReference type="PANTHER" id="PTHR45825:SF11">
    <property type="entry name" value="ALPHA AMYLASE DOMAIN-CONTAINING PROTEIN"/>
    <property type="match status" value="1"/>
</dbReference>
<evidence type="ECO:0000256" key="5">
    <source>
        <dbReference type="ARBA" id="ARBA00022679"/>
    </source>
</evidence>
<keyword evidence="6 7" id="KW-0320">Glycogen biosynthesis</keyword>